<evidence type="ECO:0000256" key="10">
    <source>
        <dbReference type="SAM" id="Phobius"/>
    </source>
</evidence>
<dbReference type="Gene3D" id="1.20.120.1220">
    <property type="match status" value="1"/>
</dbReference>
<dbReference type="EC" id="3.4.23.43" evidence="9"/>
<dbReference type="Pfam" id="PF01478">
    <property type="entry name" value="Peptidase_A24"/>
    <property type="match status" value="1"/>
</dbReference>
<evidence type="ECO:0000256" key="9">
    <source>
        <dbReference type="RuleBase" id="RU003794"/>
    </source>
</evidence>
<reference evidence="13 14" key="1">
    <citation type="submission" date="2016-11" db="EMBL/GenBank/DDBJ databases">
        <authorList>
            <person name="Jaros S."/>
            <person name="Januszkiewicz K."/>
            <person name="Wedrychowicz H."/>
        </authorList>
    </citation>
    <scope>NUCLEOTIDE SEQUENCE [LARGE SCALE GENOMIC DNA]</scope>
    <source>
        <strain evidence="13 14">DSM 9705</strain>
    </source>
</reference>
<protein>
    <recommendedName>
        <fullName evidence="9">Prepilin leader peptidase/N-methyltransferase</fullName>
        <ecNumber evidence="9">2.1.1.-</ecNumber>
        <ecNumber evidence="9">3.4.23.43</ecNumber>
    </recommendedName>
</protein>
<dbReference type="OrthoDB" id="9789291at2"/>
<dbReference type="PANTHER" id="PTHR30487">
    <property type="entry name" value="TYPE 4 PREPILIN-LIKE PROTEINS LEADER PEPTIDE-PROCESSING ENZYME"/>
    <property type="match status" value="1"/>
</dbReference>
<comment type="catalytic activity">
    <reaction evidence="9">
        <text>Typically cleaves a -Gly-|-Phe- bond to release an N-terminal, basic peptide of 5-8 residues from type IV prepilin, and then N-methylates the new N-terminal amino group, the methyl donor being S-adenosyl-L-methionine.</text>
        <dbReference type="EC" id="3.4.23.43"/>
    </reaction>
</comment>
<dbReference type="GO" id="GO:0006465">
    <property type="term" value="P:signal peptide processing"/>
    <property type="evidence" value="ECO:0007669"/>
    <property type="project" value="TreeGrafter"/>
</dbReference>
<feature type="transmembrane region" description="Helical" evidence="10">
    <location>
        <begin position="230"/>
        <end position="246"/>
    </location>
</feature>
<feature type="transmembrane region" description="Helical" evidence="10">
    <location>
        <begin position="88"/>
        <end position="119"/>
    </location>
</feature>
<dbReference type="EC" id="2.1.1.-" evidence="9"/>
<dbReference type="EMBL" id="FQXS01000005">
    <property type="protein sequence ID" value="SHH62798.1"/>
    <property type="molecule type" value="Genomic_DNA"/>
</dbReference>
<dbReference type="AlphaFoldDB" id="A0A1M5UIR7"/>
<keyword evidence="6 10" id="KW-1133">Transmembrane helix</keyword>
<keyword evidence="9" id="KW-0511">Multifunctional enzyme</keyword>
<evidence type="ECO:0000256" key="5">
    <source>
        <dbReference type="ARBA" id="ARBA00022692"/>
    </source>
</evidence>
<feature type="transmembrane region" description="Helical" evidence="10">
    <location>
        <begin position="194"/>
        <end position="218"/>
    </location>
</feature>
<feature type="domain" description="Prepilin peptidase A24 N-terminal" evidence="12">
    <location>
        <begin position="13"/>
        <end position="96"/>
    </location>
</feature>
<dbReference type="STRING" id="1121409.SAMN02745124_01184"/>
<feature type="transmembrane region" description="Helical" evidence="10">
    <location>
        <begin position="154"/>
        <end position="174"/>
    </location>
</feature>
<comment type="similarity">
    <text evidence="2 8">Belongs to the peptidase A24 family.</text>
</comment>
<feature type="domain" description="Prepilin type IV endopeptidase peptidase" evidence="11">
    <location>
        <begin position="107"/>
        <end position="216"/>
    </location>
</feature>
<dbReference type="GO" id="GO:0008168">
    <property type="term" value="F:methyltransferase activity"/>
    <property type="evidence" value="ECO:0007669"/>
    <property type="project" value="UniProtKB-KW"/>
</dbReference>
<dbReference type="GO" id="GO:0005886">
    <property type="term" value="C:plasma membrane"/>
    <property type="evidence" value="ECO:0007669"/>
    <property type="project" value="UniProtKB-SubCell"/>
</dbReference>
<evidence type="ECO:0000256" key="6">
    <source>
        <dbReference type="ARBA" id="ARBA00022989"/>
    </source>
</evidence>
<evidence type="ECO:0000256" key="4">
    <source>
        <dbReference type="ARBA" id="ARBA00022519"/>
    </source>
</evidence>
<dbReference type="InterPro" id="IPR014032">
    <property type="entry name" value="Peptidase_A24A_bac"/>
</dbReference>
<keyword evidence="7 10" id="KW-0472">Membrane</keyword>
<dbReference type="Pfam" id="PF06750">
    <property type="entry name" value="A24_N_bact"/>
    <property type="match status" value="1"/>
</dbReference>
<keyword evidence="3" id="KW-1003">Cell membrane</keyword>
<dbReference type="PANTHER" id="PTHR30487:SF0">
    <property type="entry name" value="PREPILIN LEADER PEPTIDASE_N-METHYLTRANSFERASE-RELATED"/>
    <property type="match status" value="1"/>
</dbReference>
<feature type="transmembrane region" description="Helical" evidence="10">
    <location>
        <begin position="125"/>
        <end position="147"/>
    </location>
</feature>
<sequence>MEPDLLLFFPAFLLGATIGSFLNVVILRLPESGASIVFPASHCPRCLTPLRWFENIPILSYLILRGRCAHCRKAISLQYPVVELLTGLLAVAVLAAFGLSVTAVGMFVLCTALLTIIWIDLHHQIIPDVISLPGILVGFLFSFVSTFIGWQDSLIGLLVGGGFFYLVSLSYYLIRKQEGLGGGDIKLLALLGAFLGWQSLLFIIFTSSLSGSIVGLIAMRSQKKGGSTRIPFGPFLALSGMAYLFFRPQIYELFQLYLHLLG</sequence>
<dbReference type="PRINTS" id="PR00864">
    <property type="entry name" value="PREPILNPTASE"/>
</dbReference>
<keyword evidence="9" id="KW-0808">Transferase</keyword>
<keyword evidence="5 9" id="KW-0812">Transmembrane</keyword>
<dbReference type="InterPro" id="IPR050882">
    <property type="entry name" value="Prepilin_peptidase/N-MTase"/>
</dbReference>
<feature type="transmembrane region" description="Helical" evidence="10">
    <location>
        <begin position="6"/>
        <end position="27"/>
    </location>
</feature>
<dbReference type="InterPro" id="IPR000045">
    <property type="entry name" value="Prepilin_IV_endopep_pep"/>
</dbReference>
<evidence type="ECO:0000256" key="8">
    <source>
        <dbReference type="RuleBase" id="RU003793"/>
    </source>
</evidence>
<keyword evidence="9" id="KW-0645">Protease</keyword>
<keyword evidence="4" id="KW-0997">Cell inner membrane</keyword>
<evidence type="ECO:0000256" key="3">
    <source>
        <dbReference type="ARBA" id="ARBA00022475"/>
    </source>
</evidence>
<dbReference type="Proteomes" id="UP000184139">
    <property type="component" value="Unassembled WGS sequence"/>
</dbReference>
<comment type="function">
    <text evidence="9">Plays an essential role in type IV pili and type II pseudopili formation by proteolytically removing the leader sequence from substrate proteins and subsequently monomethylating the alpha-amino group of the newly exposed N-terminal phenylalanine.</text>
</comment>
<name>A0A1M5UIR7_9BACT</name>
<proteinExistence type="inferred from homology"/>
<evidence type="ECO:0000259" key="11">
    <source>
        <dbReference type="Pfam" id="PF01478"/>
    </source>
</evidence>
<gene>
    <name evidence="13" type="ORF">SAMN02745124_01184</name>
</gene>
<keyword evidence="14" id="KW-1185">Reference proteome</keyword>
<evidence type="ECO:0000313" key="14">
    <source>
        <dbReference type="Proteomes" id="UP000184139"/>
    </source>
</evidence>
<keyword evidence="9" id="KW-0489">Methyltransferase</keyword>
<dbReference type="InterPro" id="IPR010627">
    <property type="entry name" value="Prepilin_pept_A24_N"/>
</dbReference>
<dbReference type="GO" id="GO:0032259">
    <property type="term" value="P:methylation"/>
    <property type="evidence" value="ECO:0007669"/>
    <property type="project" value="UniProtKB-KW"/>
</dbReference>
<evidence type="ECO:0000256" key="1">
    <source>
        <dbReference type="ARBA" id="ARBA00004429"/>
    </source>
</evidence>
<dbReference type="RefSeq" id="WP_073374201.1">
    <property type="nucleotide sequence ID" value="NZ_FQXS01000005.1"/>
</dbReference>
<dbReference type="GO" id="GO:0004190">
    <property type="term" value="F:aspartic-type endopeptidase activity"/>
    <property type="evidence" value="ECO:0007669"/>
    <property type="project" value="UniProtKB-EC"/>
</dbReference>
<accession>A0A1M5UIR7</accession>
<comment type="subcellular location">
    <subcellularLocation>
        <location evidence="1">Cell inner membrane</location>
        <topology evidence="1">Multi-pass membrane protein</topology>
    </subcellularLocation>
    <subcellularLocation>
        <location evidence="9">Cell membrane</location>
        <topology evidence="9">Multi-pass membrane protein</topology>
    </subcellularLocation>
</comment>
<evidence type="ECO:0000256" key="7">
    <source>
        <dbReference type="ARBA" id="ARBA00023136"/>
    </source>
</evidence>
<keyword evidence="9" id="KW-0378">Hydrolase</keyword>
<evidence type="ECO:0000313" key="13">
    <source>
        <dbReference type="EMBL" id="SHH62798.1"/>
    </source>
</evidence>
<organism evidence="13 14">
    <name type="scientific">Desulfofustis glycolicus DSM 9705</name>
    <dbReference type="NCBI Taxonomy" id="1121409"/>
    <lineage>
        <taxon>Bacteria</taxon>
        <taxon>Pseudomonadati</taxon>
        <taxon>Thermodesulfobacteriota</taxon>
        <taxon>Desulfobulbia</taxon>
        <taxon>Desulfobulbales</taxon>
        <taxon>Desulfocapsaceae</taxon>
        <taxon>Desulfofustis</taxon>
    </lineage>
</organism>
<evidence type="ECO:0000256" key="2">
    <source>
        <dbReference type="ARBA" id="ARBA00005801"/>
    </source>
</evidence>
<evidence type="ECO:0000259" key="12">
    <source>
        <dbReference type="Pfam" id="PF06750"/>
    </source>
</evidence>